<evidence type="ECO:0000256" key="1">
    <source>
        <dbReference type="SAM" id="Coils"/>
    </source>
</evidence>
<dbReference type="InterPro" id="IPR027417">
    <property type="entry name" value="P-loop_NTPase"/>
</dbReference>
<feature type="coiled-coil region" evidence="1">
    <location>
        <begin position="769"/>
        <end position="796"/>
    </location>
</feature>
<dbReference type="Gene3D" id="3.40.50.300">
    <property type="entry name" value="P-loop containing nucleotide triphosphate hydrolases"/>
    <property type="match status" value="1"/>
</dbReference>
<gene>
    <name evidence="3" type="ORF">BI308_13600</name>
</gene>
<dbReference type="Proteomes" id="UP000183940">
    <property type="component" value="Unassembled WGS sequence"/>
</dbReference>
<reference evidence="3" key="1">
    <citation type="submission" date="2016-10" db="EMBL/GenBank/DDBJ databases">
        <title>CRISPR-Cas defence system in Roseofilum reptotaenium: evidence of a bacteriophage-cyanobacterium arms race in the coral black band disease.</title>
        <authorList>
            <person name="Buerger P."/>
            <person name="Wood-Charlson E.M."/>
            <person name="Weynberg K.D."/>
            <person name="Willis B."/>
            <person name="Van Oppen M.J."/>
        </authorList>
    </citation>
    <scope>NUCLEOTIDE SEQUENCE [LARGE SCALE GENOMIC DNA]</scope>
    <source>
        <strain evidence="3">AO1-A</strain>
    </source>
</reference>
<dbReference type="EMBL" id="MLAW01000022">
    <property type="protein sequence ID" value="OJJ25069.1"/>
    <property type="molecule type" value="Genomic_DNA"/>
</dbReference>
<sequence length="1212" mass="140182">MKIEDQGRPFEMGFNIGILNYLQQNQLASQWVDYYRKELENVNLNAINKKLIENASSISCSDRQIIETWSNLLLLKGFLGGYNFFAEYLQGTRWHNLERRLEVLYYQCAFAGDNSLKTYQKSQEQVSQEWLSRLEGLDPAQLKTYINRYSDTGEFLKADTLLLLRHSQRDYRILVVDQSVFAVQSEKDLTDIQNFIGLIKSKLIKEINYLRSKSVFSKLRIDTGDSPDLEFLFSPGLKDYFTAFKSKDKESAKLIQAGGYAYSFYQFAQKTGIIPQGAKVILSAIGYSDRGMNTMTIHSQNLSLFETCYQIYKHESSGKEMIVVRKQVFNQIKRQMGASFDRGKEFVQKLIDIPPDRTTVVTHQEQIQGFLTSVAPLPDDIAQEHNLDSSLDLRNGHAELIRRSLLSESLYLFLTGNPGIGKTTAIANFLKQHQDDGFLFFYVSPRKQVNLDILEKFKDDKGNWCSENLVCLNTNSQIIAEQGGDYSVQYRSDLWQGNFRQQSVNFLDGSQEQKQQQNRDSRLQRKTEDLIVEAPQNTAGVIRSMCEAIHTLVDRQSTNKIVASISIQALKKTPNGSDTLKHFGEIFKGAYNSRTQAVISEKMQAISKRFKHLFIMIDEITGDDSGVEFLNRITHILQDYDLTSSKHGFNPKMIIADASIVDPDVISQHLQVTTAEPDKIFFRKAKRKASPLTLDWFKFKCHPATLINTNSYPARDLNITYNVIIHSTQFQERDRLKREDDDLDKKLREQILADIERITQEQRDNDDQILVYIQNKQRLKNLIEALERRWQTFEKNQDYLEIHASLSESEKQAIHHYQNEVKIIFMTSSGSRGLSFPKVKHILVDIPRFQVEKNLMEIIQTIYRGRGDGNRDNQSKSLHFYLAERAVYFEDQPQLSLQEKILSIFNILLLLKASIMTRILGAGKIGRQEYLIIPIGGKSVSAAGQTLSSQLANLLRELKLETRNRHSDQKLKQTYEHLKTLLSQADFTVPKSEHSSYISEEFTHQFLGFVRPNLSQLIDFPPLETGYLQGSLLMVPLGAKVVSETYTLFLDLILDRRTDKLWQNLRYISSPKSDYNENLKFATRSAIDLIDEIRETQHKSQRYEQQSQRLDRYYALPLLTFVAREQMKRYLAEGDNAPFLDMTFRYILECYVRSLYPVDNILPIGDRYQDFPFVIFSSYSLAEIRQQRFGDRYLLHSHELNILNLVLSQDKK</sequence>
<dbReference type="InterPro" id="IPR001650">
    <property type="entry name" value="Helicase_C-like"/>
</dbReference>
<dbReference type="AlphaFoldDB" id="A0A1L9QQZ0"/>
<feature type="domain" description="Helicase C-terminal" evidence="2">
    <location>
        <begin position="750"/>
        <end position="921"/>
    </location>
</feature>
<evidence type="ECO:0000259" key="2">
    <source>
        <dbReference type="PROSITE" id="PS51194"/>
    </source>
</evidence>
<dbReference type="STRING" id="1925591.BI308_13600"/>
<evidence type="ECO:0000313" key="3">
    <source>
        <dbReference type="EMBL" id="OJJ25069.1"/>
    </source>
</evidence>
<name>A0A1L9QQZ0_9CYAN</name>
<keyword evidence="4" id="KW-1185">Reference proteome</keyword>
<keyword evidence="1" id="KW-0175">Coiled coil</keyword>
<proteinExistence type="predicted"/>
<dbReference type="Pfam" id="PF00271">
    <property type="entry name" value="Helicase_C"/>
    <property type="match status" value="1"/>
</dbReference>
<dbReference type="SUPFAM" id="SSF52540">
    <property type="entry name" value="P-loop containing nucleoside triphosphate hydrolases"/>
    <property type="match status" value="1"/>
</dbReference>
<evidence type="ECO:0000313" key="4">
    <source>
        <dbReference type="Proteomes" id="UP000183940"/>
    </source>
</evidence>
<dbReference type="PROSITE" id="PS51194">
    <property type="entry name" value="HELICASE_CTER"/>
    <property type="match status" value="1"/>
</dbReference>
<comment type="caution">
    <text evidence="3">The sequence shown here is derived from an EMBL/GenBank/DDBJ whole genome shotgun (WGS) entry which is preliminary data.</text>
</comment>
<organism evidence="3 4">
    <name type="scientific">Roseofilum reptotaenium AO1-A</name>
    <dbReference type="NCBI Taxonomy" id="1925591"/>
    <lineage>
        <taxon>Bacteria</taxon>
        <taxon>Bacillati</taxon>
        <taxon>Cyanobacteriota</taxon>
        <taxon>Cyanophyceae</taxon>
        <taxon>Desertifilales</taxon>
        <taxon>Desertifilaceae</taxon>
        <taxon>Roseofilum</taxon>
    </lineage>
</organism>
<accession>A0A1L9QQZ0</accession>
<protein>
    <recommendedName>
        <fullName evidence="2">Helicase C-terminal domain-containing protein</fullName>
    </recommendedName>
</protein>